<name>A0A1R2APX8_9CILI</name>
<evidence type="ECO:0000256" key="1">
    <source>
        <dbReference type="SAM" id="Coils"/>
    </source>
</evidence>
<sequence>MDSRRKRKRLNSSSMTTCDPLNQSFPLNCFYSPQGRDIDRIPKNSPRNSGNLEMLRSVASVPGLVIPKELSPKYLEEIDRFRQQKIREYKETLELCLNASAPSPYVVCKREKLKIMNQKAEIKRKEIMKKREEDEIKRLKQSQSLKLSSIYYKISQRNERKQKEKAFREKLEKKKVHKEQERKESLTKNLVLDNIKNFYTDRISELKEKIRYEKMQNDIIRYEQKQRIFEMKKESKQLKK</sequence>
<dbReference type="Proteomes" id="UP000187209">
    <property type="component" value="Unassembled WGS sequence"/>
</dbReference>
<organism evidence="2 3">
    <name type="scientific">Stentor coeruleus</name>
    <dbReference type="NCBI Taxonomy" id="5963"/>
    <lineage>
        <taxon>Eukaryota</taxon>
        <taxon>Sar</taxon>
        <taxon>Alveolata</taxon>
        <taxon>Ciliophora</taxon>
        <taxon>Postciliodesmatophora</taxon>
        <taxon>Heterotrichea</taxon>
        <taxon>Heterotrichida</taxon>
        <taxon>Stentoridae</taxon>
        <taxon>Stentor</taxon>
    </lineage>
</organism>
<reference evidence="2 3" key="1">
    <citation type="submission" date="2016-11" db="EMBL/GenBank/DDBJ databases">
        <title>The macronuclear genome of Stentor coeruleus: a giant cell with tiny introns.</title>
        <authorList>
            <person name="Slabodnick M."/>
            <person name="Ruby J.G."/>
            <person name="Reiff S.B."/>
            <person name="Swart E.C."/>
            <person name="Gosai S."/>
            <person name="Prabakaran S."/>
            <person name="Witkowska E."/>
            <person name="Larue G.E."/>
            <person name="Fisher S."/>
            <person name="Freeman R.M."/>
            <person name="Gunawardena J."/>
            <person name="Chu W."/>
            <person name="Stover N.A."/>
            <person name="Gregory B.D."/>
            <person name="Nowacki M."/>
            <person name="Derisi J."/>
            <person name="Roy S.W."/>
            <person name="Marshall W.F."/>
            <person name="Sood P."/>
        </authorList>
    </citation>
    <scope>NUCLEOTIDE SEQUENCE [LARGE SCALE GENOMIC DNA]</scope>
    <source>
        <strain evidence="2">WM001</strain>
    </source>
</reference>
<accession>A0A1R2APX8</accession>
<dbReference type="AlphaFoldDB" id="A0A1R2APX8"/>
<evidence type="ECO:0000313" key="3">
    <source>
        <dbReference type="Proteomes" id="UP000187209"/>
    </source>
</evidence>
<keyword evidence="3" id="KW-1185">Reference proteome</keyword>
<dbReference type="EMBL" id="MPUH01001690">
    <property type="protein sequence ID" value="OMJ66546.1"/>
    <property type="molecule type" value="Genomic_DNA"/>
</dbReference>
<feature type="coiled-coil region" evidence="1">
    <location>
        <begin position="110"/>
        <end position="142"/>
    </location>
</feature>
<gene>
    <name evidence="2" type="ORF">SteCoe_36566</name>
</gene>
<protein>
    <submittedName>
        <fullName evidence="2">Uncharacterized protein</fullName>
    </submittedName>
</protein>
<evidence type="ECO:0000313" key="2">
    <source>
        <dbReference type="EMBL" id="OMJ66546.1"/>
    </source>
</evidence>
<keyword evidence="1" id="KW-0175">Coiled coil</keyword>
<proteinExistence type="predicted"/>
<comment type="caution">
    <text evidence="2">The sequence shown here is derived from an EMBL/GenBank/DDBJ whole genome shotgun (WGS) entry which is preliminary data.</text>
</comment>